<dbReference type="SMART" id="SM00116">
    <property type="entry name" value="CBS"/>
    <property type="match status" value="2"/>
</dbReference>
<evidence type="ECO:0000259" key="3">
    <source>
        <dbReference type="PROSITE" id="PS51371"/>
    </source>
</evidence>
<dbReference type="AlphaFoldDB" id="A0A5C5ZQT2"/>
<evidence type="ECO:0000313" key="5">
    <source>
        <dbReference type="Proteomes" id="UP000315440"/>
    </source>
</evidence>
<dbReference type="EMBL" id="SJPQ01000001">
    <property type="protein sequence ID" value="TWT89912.1"/>
    <property type="molecule type" value="Genomic_DNA"/>
</dbReference>
<dbReference type="OrthoDB" id="9790355at2"/>
<evidence type="ECO:0000313" key="4">
    <source>
        <dbReference type="EMBL" id="TWT89912.1"/>
    </source>
</evidence>
<organism evidence="4 5">
    <name type="scientific">Pseudobythopirellula maris</name>
    <dbReference type="NCBI Taxonomy" id="2527991"/>
    <lineage>
        <taxon>Bacteria</taxon>
        <taxon>Pseudomonadati</taxon>
        <taxon>Planctomycetota</taxon>
        <taxon>Planctomycetia</taxon>
        <taxon>Pirellulales</taxon>
        <taxon>Lacipirellulaceae</taxon>
        <taxon>Pseudobythopirellula</taxon>
    </lineage>
</organism>
<reference evidence="4 5" key="1">
    <citation type="submission" date="2019-02" db="EMBL/GenBank/DDBJ databases">
        <title>Deep-cultivation of Planctomycetes and their phenomic and genomic characterization uncovers novel biology.</title>
        <authorList>
            <person name="Wiegand S."/>
            <person name="Jogler M."/>
            <person name="Boedeker C."/>
            <person name="Pinto D."/>
            <person name="Vollmers J."/>
            <person name="Rivas-Marin E."/>
            <person name="Kohn T."/>
            <person name="Peeters S.H."/>
            <person name="Heuer A."/>
            <person name="Rast P."/>
            <person name="Oberbeckmann S."/>
            <person name="Bunk B."/>
            <person name="Jeske O."/>
            <person name="Meyerdierks A."/>
            <person name="Storesund J.E."/>
            <person name="Kallscheuer N."/>
            <person name="Luecker S."/>
            <person name="Lage O.M."/>
            <person name="Pohl T."/>
            <person name="Merkel B.J."/>
            <person name="Hornburger P."/>
            <person name="Mueller R.-W."/>
            <person name="Bruemmer F."/>
            <person name="Labrenz M."/>
            <person name="Spormann A.M."/>
            <person name="Op Den Camp H."/>
            <person name="Overmann J."/>
            <person name="Amann R."/>
            <person name="Jetten M.S.M."/>
            <person name="Mascher T."/>
            <person name="Medema M.H."/>
            <person name="Devos D.P."/>
            <person name="Kaster A.-K."/>
            <person name="Ovreas L."/>
            <person name="Rohde M."/>
            <person name="Galperin M.Y."/>
            <person name="Jogler C."/>
        </authorList>
    </citation>
    <scope>NUCLEOTIDE SEQUENCE [LARGE SCALE GENOMIC DNA]</scope>
    <source>
        <strain evidence="4 5">Mal64</strain>
    </source>
</reference>
<name>A0A5C5ZQT2_9BACT</name>
<comment type="caution">
    <text evidence="4">The sequence shown here is derived from an EMBL/GenBank/DDBJ whole genome shotgun (WGS) entry which is preliminary data.</text>
</comment>
<feature type="domain" description="CBS" evidence="3">
    <location>
        <begin position="72"/>
        <end position="127"/>
    </location>
</feature>
<gene>
    <name evidence="4" type="primary">hrp1</name>
    <name evidence="4" type="ORF">Mal64_02940</name>
</gene>
<dbReference type="RefSeq" id="WP_146396007.1">
    <property type="nucleotide sequence ID" value="NZ_SJPQ01000001.1"/>
</dbReference>
<sequence>MLTAKDIMTPSLTTIGPQNTIHDAIEKLVEHGYSGLPVTDDQGQLVGIVTEFAMLALAYDQSITRQTVAQHMTCEVITVDYDTPVNRIADLCIVNRVRRLPVLKDGKLVGLVARRDVLKALHEAEAPAGAC</sequence>
<dbReference type="Gene3D" id="3.10.580.10">
    <property type="entry name" value="CBS-domain"/>
    <property type="match status" value="1"/>
</dbReference>
<dbReference type="PROSITE" id="PS51371">
    <property type="entry name" value="CBS"/>
    <property type="match status" value="2"/>
</dbReference>
<proteinExistence type="predicted"/>
<dbReference type="Proteomes" id="UP000315440">
    <property type="component" value="Unassembled WGS sequence"/>
</dbReference>
<dbReference type="PANTHER" id="PTHR43080:SF2">
    <property type="entry name" value="CBS DOMAIN-CONTAINING PROTEIN"/>
    <property type="match status" value="1"/>
</dbReference>
<evidence type="ECO:0000256" key="2">
    <source>
        <dbReference type="PROSITE-ProRule" id="PRU00703"/>
    </source>
</evidence>
<keyword evidence="5" id="KW-1185">Reference proteome</keyword>
<accession>A0A5C5ZQT2</accession>
<dbReference type="PANTHER" id="PTHR43080">
    <property type="entry name" value="CBS DOMAIN-CONTAINING PROTEIN CBSX3, MITOCHONDRIAL"/>
    <property type="match status" value="1"/>
</dbReference>
<keyword evidence="1 2" id="KW-0129">CBS domain</keyword>
<dbReference type="InterPro" id="IPR000644">
    <property type="entry name" value="CBS_dom"/>
</dbReference>
<protein>
    <submittedName>
        <fullName evidence="4">Hypoxic response protein 1</fullName>
    </submittedName>
</protein>
<dbReference type="SUPFAM" id="SSF54631">
    <property type="entry name" value="CBS-domain pair"/>
    <property type="match status" value="1"/>
</dbReference>
<feature type="domain" description="CBS" evidence="3">
    <location>
        <begin position="8"/>
        <end position="65"/>
    </location>
</feature>
<dbReference type="InterPro" id="IPR046342">
    <property type="entry name" value="CBS_dom_sf"/>
</dbReference>
<dbReference type="Pfam" id="PF00571">
    <property type="entry name" value="CBS"/>
    <property type="match status" value="2"/>
</dbReference>
<dbReference type="InterPro" id="IPR051257">
    <property type="entry name" value="Diverse_CBS-Domain"/>
</dbReference>
<evidence type="ECO:0000256" key="1">
    <source>
        <dbReference type="ARBA" id="ARBA00023122"/>
    </source>
</evidence>